<dbReference type="AlphaFoldDB" id="A0A1X2IV73"/>
<dbReference type="OrthoDB" id="433924at2759"/>
<feature type="compositionally biased region" description="Basic residues" evidence="1">
    <location>
        <begin position="37"/>
        <end position="50"/>
    </location>
</feature>
<protein>
    <submittedName>
        <fullName evidence="2">Uncharacterized protein</fullName>
    </submittedName>
</protein>
<feature type="compositionally biased region" description="Polar residues" evidence="1">
    <location>
        <begin position="226"/>
        <end position="250"/>
    </location>
</feature>
<proteinExistence type="predicted"/>
<comment type="caution">
    <text evidence="2">The sequence shown here is derived from an EMBL/GenBank/DDBJ whole genome shotgun (WGS) entry which is preliminary data.</text>
</comment>
<feature type="compositionally biased region" description="Low complexity" evidence="1">
    <location>
        <begin position="251"/>
        <end position="263"/>
    </location>
</feature>
<evidence type="ECO:0000313" key="2">
    <source>
        <dbReference type="EMBL" id="ORZ22937.1"/>
    </source>
</evidence>
<feature type="compositionally biased region" description="Polar residues" evidence="1">
    <location>
        <begin position="143"/>
        <end position="156"/>
    </location>
</feature>
<feature type="region of interest" description="Disordered" evidence="1">
    <location>
        <begin position="177"/>
        <end position="196"/>
    </location>
</feature>
<sequence>MIPELTHALVRYNSWEPEENLYCPALVKAYHARVNKTNRLKVAPKRKRSSPKPTTTEGRQNPPVTTMKNYITIPSNTVRKHIRKRPSLLVSMSLSKPAAQAHLIPAAPIHISTKTQPSSSKANGEVDTTGSPPLVIDSDEISSSDTNDTNTGNINSKKQRIRTTDLSTISMMNLREPDEFEITKRQKKSPQKATPLLDDLIDNLERTPTSTNDQKTPPRQPLSPPKLTNSTSQSRSDVSGNPSTTYTFAAQSSNQRSQQNSQQHQNSVWTKYINLKSFGTFGLQLVLTHDPWQLENNLSLFMKDAEMTLTSVVPFNRTQCVCQQNNYCVMKIVPIKVNFPNWSKLGRFLYINRQYCDLRADQPKRFLLPNNSTWKLGRWKKMVHSALYMSTIWSRIA</sequence>
<feature type="region of interest" description="Disordered" evidence="1">
    <location>
        <begin position="113"/>
        <end position="172"/>
    </location>
</feature>
<dbReference type="Gene3D" id="2.40.50.40">
    <property type="match status" value="1"/>
</dbReference>
<reference evidence="2 3" key="1">
    <citation type="submission" date="2016-07" db="EMBL/GenBank/DDBJ databases">
        <title>Pervasive Adenine N6-methylation of Active Genes in Fungi.</title>
        <authorList>
            <consortium name="DOE Joint Genome Institute"/>
            <person name="Mondo S.J."/>
            <person name="Dannebaum R.O."/>
            <person name="Kuo R.C."/>
            <person name="Labutti K."/>
            <person name="Haridas S."/>
            <person name="Kuo A."/>
            <person name="Salamov A."/>
            <person name="Ahrendt S.R."/>
            <person name="Lipzen A."/>
            <person name="Sullivan W."/>
            <person name="Andreopoulos W.B."/>
            <person name="Clum A."/>
            <person name="Lindquist E."/>
            <person name="Daum C."/>
            <person name="Ramamoorthy G.K."/>
            <person name="Gryganskyi A."/>
            <person name="Culley D."/>
            <person name="Magnuson J.K."/>
            <person name="James T.Y."/>
            <person name="O'Malley M.A."/>
            <person name="Stajich J.E."/>
            <person name="Spatafora J.W."/>
            <person name="Visel A."/>
            <person name="Grigoriev I.V."/>
        </authorList>
    </citation>
    <scope>NUCLEOTIDE SEQUENCE [LARGE SCALE GENOMIC DNA]</scope>
    <source>
        <strain evidence="2 3">NRRL 1336</strain>
    </source>
</reference>
<gene>
    <name evidence="2" type="ORF">BCR42DRAFT_126436</name>
</gene>
<accession>A0A1X2IV73</accession>
<evidence type="ECO:0000313" key="3">
    <source>
        <dbReference type="Proteomes" id="UP000193560"/>
    </source>
</evidence>
<evidence type="ECO:0000256" key="1">
    <source>
        <dbReference type="SAM" id="MobiDB-lite"/>
    </source>
</evidence>
<feature type="region of interest" description="Disordered" evidence="1">
    <location>
        <begin position="205"/>
        <end position="263"/>
    </location>
</feature>
<dbReference type="Proteomes" id="UP000193560">
    <property type="component" value="Unassembled WGS sequence"/>
</dbReference>
<organism evidence="2 3">
    <name type="scientific">Absidia repens</name>
    <dbReference type="NCBI Taxonomy" id="90262"/>
    <lineage>
        <taxon>Eukaryota</taxon>
        <taxon>Fungi</taxon>
        <taxon>Fungi incertae sedis</taxon>
        <taxon>Mucoromycota</taxon>
        <taxon>Mucoromycotina</taxon>
        <taxon>Mucoromycetes</taxon>
        <taxon>Mucorales</taxon>
        <taxon>Cunninghamellaceae</taxon>
        <taxon>Absidia</taxon>
    </lineage>
</organism>
<feature type="compositionally biased region" description="Polar residues" evidence="1">
    <location>
        <begin position="206"/>
        <end position="217"/>
    </location>
</feature>
<name>A0A1X2IV73_9FUNG</name>
<feature type="compositionally biased region" description="Polar residues" evidence="1">
    <location>
        <begin position="51"/>
        <end position="67"/>
    </location>
</feature>
<feature type="compositionally biased region" description="Polar residues" evidence="1">
    <location>
        <begin position="113"/>
        <end position="131"/>
    </location>
</feature>
<keyword evidence="3" id="KW-1185">Reference proteome</keyword>
<dbReference type="EMBL" id="MCGE01000003">
    <property type="protein sequence ID" value="ORZ22937.1"/>
    <property type="molecule type" value="Genomic_DNA"/>
</dbReference>
<feature type="region of interest" description="Disordered" evidence="1">
    <location>
        <begin position="37"/>
        <end position="67"/>
    </location>
</feature>